<dbReference type="AlphaFoldDB" id="A0A6A5ZTD0"/>
<organism evidence="5 6">
    <name type="scientific">Lophiotrema nucula</name>
    <dbReference type="NCBI Taxonomy" id="690887"/>
    <lineage>
        <taxon>Eukaryota</taxon>
        <taxon>Fungi</taxon>
        <taxon>Dikarya</taxon>
        <taxon>Ascomycota</taxon>
        <taxon>Pezizomycotina</taxon>
        <taxon>Dothideomycetes</taxon>
        <taxon>Pleosporomycetidae</taxon>
        <taxon>Pleosporales</taxon>
        <taxon>Lophiotremataceae</taxon>
        <taxon>Lophiotrema</taxon>
    </lineage>
</organism>
<dbReference type="PANTHER" id="PTHR10938">
    <property type="entry name" value="TRANSLATION INITIATION FACTOR IF-3"/>
    <property type="match status" value="1"/>
</dbReference>
<dbReference type="GO" id="GO:0032790">
    <property type="term" value="P:ribosome disassembly"/>
    <property type="evidence" value="ECO:0007669"/>
    <property type="project" value="TreeGrafter"/>
</dbReference>
<dbReference type="SUPFAM" id="SSF55200">
    <property type="entry name" value="Translation initiation factor IF3, C-terminal domain"/>
    <property type="match status" value="1"/>
</dbReference>
<dbReference type="EMBL" id="ML977310">
    <property type="protein sequence ID" value="KAF2122972.1"/>
    <property type="molecule type" value="Genomic_DNA"/>
</dbReference>
<gene>
    <name evidence="5" type="ORF">BDV96DRAFT_561772</name>
</gene>
<keyword evidence="2" id="KW-0396">Initiation factor</keyword>
<dbReference type="InterPro" id="IPR036788">
    <property type="entry name" value="T_IF-3_C_sf"/>
</dbReference>
<dbReference type="GO" id="GO:0003743">
    <property type="term" value="F:translation initiation factor activity"/>
    <property type="evidence" value="ECO:0007669"/>
    <property type="project" value="UniProtKB-KW"/>
</dbReference>
<dbReference type="InterPro" id="IPR001288">
    <property type="entry name" value="Translation_initiation_fac_3"/>
</dbReference>
<accession>A0A6A5ZTD0</accession>
<evidence type="ECO:0000313" key="6">
    <source>
        <dbReference type="Proteomes" id="UP000799770"/>
    </source>
</evidence>
<protein>
    <recommendedName>
        <fullName evidence="7">Translation initiation factor 3 N-terminal domain-containing protein</fullName>
    </recommendedName>
</protein>
<reference evidence="5" key="1">
    <citation type="journal article" date="2020" name="Stud. Mycol.">
        <title>101 Dothideomycetes genomes: a test case for predicting lifestyles and emergence of pathogens.</title>
        <authorList>
            <person name="Haridas S."/>
            <person name="Albert R."/>
            <person name="Binder M."/>
            <person name="Bloem J."/>
            <person name="Labutti K."/>
            <person name="Salamov A."/>
            <person name="Andreopoulos B."/>
            <person name="Baker S."/>
            <person name="Barry K."/>
            <person name="Bills G."/>
            <person name="Bluhm B."/>
            <person name="Cannon C."/>
            <person name="Castanera R."/>
            <person name="Culley D."/>
            <person name="Daum C."/>
            <person name="Ezra D."/>
            <person name="Gonzalez J."/>
            <person name="Henrissat B."/>
            <person name="Kuo A."/>
            <person name="Liang C."/>
            <person name="Lipzen A."/>
            <person name="Lutzoni F."/>
            <person name="Magnuson J."/>
            <person name="Mondo S."/>
            <person name="Nolan M."/>
            <person name="Ohm R."/>
            <person name="Pangilinan J."/>
            <person name="Park H.-J."/>
            <person name="Ramirez L."/>
            <person name="Alfaro M."/>
            <person name="Sun H."/>
            <person name="Tritt A."/>
            <person name="Yoshinaga Y."/>
            <person name="Zwiers L.-H."/>
            <person name="Turgeon B."/>
            <person name="Goodwin S."/>
            <person name="Spatafora J."/>
            <person name="Crous P."/>
            <person name="Grigoriev I."/>
        </authorList>
    </citation>
    <scope>NUCLEOTIDE SEQUENCE</scope>
    <source>
        <strain evidence="5">CBS 627.86</strain>
    </source>
</reference>
<dbReference type="Gene3D" id="3.30.110.10">
    <property type="entry name" value="Translation initiation factor 3 (IF-3), C-terminal domain"/>
    <property type="match status" value="1"/>
</dbReference>
<dbReference type="GO" id="GO:0070124">
    <property type="term" value="P:mitochondrial translational initiation"/>
    <property type="evidence" value="ECO:0007669"/>
    <property type="project" value="TreeGrafter"/>
</dbReference>
<keyword evidence="3" id="KW-0648">Protein biosynthesis</keyword>
<keyword evidence="6" id="KW-1185">Reference proteome</keyword>
<dbReference type="PANTHER" id="PTHR10938:SF0">
    <property type="entry name" value="TRANSLATION INITIATION FACTOR IF-3, MITOCHONDRIAL"/>
    <property type="match status" value="1"/>
</dbReference>
<feature type="region of interest" description="Disordered" evidence="4">
    <location>
        <begin position="245"/>
        <end position="283"/>
    </location>
</feature>
<evidence type="ECO:0000256" key="4">
    <source>
        <dbReference type="SAM" id="MobiDB-lite"/>
    </source>
</evidence>
<sequence length="307" mass="34596">MSPLHPSSTSRALFRVFIAPALRATPVRPQHAPLPSSRAHPSLSSVRWKSFVRRDTQRHAITDHYTLDNAIQHPYVNFVDANGQFRNGWDIERISYNRATHHLLLLNSGKQDAAGNQDPDNLPMCKIISKIDLRAQHEKKLDLERKRAKGLTATGMAPKNMELNWAISGNDLSHRLTKLKQFLQEGRKVEVLFGPKRRGRKATAEECNKVLADVRAMVDNLKGAGEVKEPEGTLGGVMTLVFEGRKIEEPKTEPQRESERKLERESETIEVEQETRNAETKQQRMIAELKHQNGLAELEAAAAAASR</sequence>
<evidence type="ECO:0000313" key="5">
    <source>
        <dbReference type="EMBL" id="KAF2122972.1"/>
    </source>
</evidence>
<evidence type="ECO:0000256" key="3">
    <source>
        <dbReference type="ARBA" id="ARBA00022917"/>
    </source>
</evidence>
<proteinExistence type="inferred from homology"/>
<evidence type="ECO:0000256" key="2">
    <source>
        <dbReference type="ARBA" id="ARBA00022540"/>
    </source>
</evidence>
<dbReference type="Proteomes" id="UP000799770">
    <property type="component" value="Unassembled WGS sequence"/>
</dbReference>
<dbReference type="GO" id="GO:0043022">
    <property type="term" value="F:ribosome binding"/>
    <property type="evidence" value="ECO:0007669"/>
    <property type="project" value="TreeGrafter"/>
</dbReference>
<evidence type="ECO:0008006" key="7">
    <source>
        <dbReference type="Google" id="ProtNLM"/>
    </source>
</evidence>
<name>A0A6A5ZTD0_9PLEO</name>
<comment type="similarity">
    <text evidence="1">Belongs to the IF-3 family.</text>
</comment>
<evidence type="ECO:0000256" key="1">
    <source>
        <dbReference type="ARBA" id="ARBA00005439"/>
    </source>
</evidence>
<dbReference type="GO" id="GO:0005739">
    <property type="term" value="C:mitochondrion"/>
    <property type="evidence" value="ECO:0007669"/>
    <property type="project" value="TreeGrafter"/>
</dbReference>
<dbReference type="OrthoDB" id="21573at2759"/>